<dbReference type="FunFam" id="3.40.10.10:FF:000001">
    <property type="entry name" value="DNA-3-methyladenine glycosylase 2"/>
    <property type="match status" value="1"/>
</dbReference>
<evidence type="ECO:0000256" key="10">
    <source>
        <dbReference type="ARBA" id="ARBA00023163"/>
    </source>
</evidence>
<dbReference type="PRINTS" id="PR00032">
    <property type="entry name" value="HTHARAC"/>
</dbReference>
<dbReference type="Pfam" id="PF12833">
    <property type="entry name" value="HTH_18"/>
    <property type="match status" value="1"/>
</dbReference>
<organism evidence="13 14">
    <name type="scientific">Cohnella nanjingensis</name>
    <dbReference type="NCBI Taxonomy" id="1387779"/>
    <lineage>
        <taxon>Bacteria</taxon>
        <taxon>Bacillati</taxon>
        <taxon>Bacillota</taxon>
        <taxon>Bacilli</taxon>
        <taxon>Bacillales</taxon>
        <taxon>Paenibacillaceae</taxon>
        <taxon>Cohnella</taxon>
    </lineage>
</organism>
<feature type="domain" description="HTH araC/xylS-type" evidence="12">
    <location>
        <begin position="88"/>
        <end position="186"/>
    </location>
</feature>
<sequence>MQYLDEEGRIRDEIWQAIVQNDAGSNGKFFYAVKTTGIFCRPSCKSRPPKPENVRIFERAEQALEERFRPCKRCKPTGRRLPDDEWAAQIKRYIEMNYAETITLESLADACHGSPYHLHRTFKRVTGMTPAEYVQETRVGRAGDRLIRTEDTVAEIAAQVGIPNVPYFVTLFKEKTGLTPTRYRQTHRNIIHPEVLRNESQP</sequence>
<keyword evidence="2 13" id="KW-0489">Methyltransferase</keyword>
<accession>A0A7X0RNI6</accession>
<dbReference type="PANTHER" id="PTHR43280">
    <property type="entry name" value="ARAC-FAMILY TRANSCRIPTIONAL REGULATOR"/>
    <property type="match status" value="1"/>
</dbReference>
<dbReference type="Proteomes" id="UP000547209">
    <property type="component" value="Unassembled WGS sequence"/>
</dbReference>
<evidence type="ECO:0000256" key="4">
    <source>
        <dbReference type="ARBA" id="ARBA00022723"/>
    </source>
</evidence>
<dbReference type="InterPro" id="IPR016220">
    <property type="entry name" value="Me-P-triester_DNA_alkyl-Trfase"/>
</dbReference>
<dbReference type="InterPro" id="IPR018060">
    <property type="entry name" value="HTH_AraC"/>
</dbReference>
<comment type="cofactor">
    <cofactor evidence="1">
        <name>Zn(2+)</name>
        <dbReference type="ChEBI" id="CHEBI:29105"/>
    </cofactor>
</comment>
<dbReference type="GO" id="GO:0008270">
    <property type="term" value="F:zinc ion binding"/>
    <property type="evidence" value="ECO:0007669"/>
    <property type="project" value="InterPro"/>
</dbReference>
<keyword evidence="9" id="KW-0010">Activator</keyword>
<dbReference type="InterPro" id="IPR009057">
    <property type="entry name" value="Homeodomain-like_sf"/>
</dbReference>
<evidence type="ECO:0000256" key="11">
    <source>
        <dbReference type="ARBA" id="ARBA00023204"/>
    </source>
</evidence>
<evidence type="ECO:0000313" key="14">
    <source>
        <dbReference type="Proteomes" id="UP000547209"/>
    </source>
</evidence>
<dbReference type="SUPFAM" id="SSF57884">
    <property type="entry name" value="Ada DNA repair protein, N-terminal domain (N-Ada 10)"/>
    <property type="match status" value="1"/>
</dbReference>
<dbReference type="PANTHER" id="PTHR43280:SF28">
    <property type="entry name" value="HTH-TYPE TRANSCRIPTIONAL ACTIVATOR RHAS"/>
    <property type="match status" value="1"/>
</dbReference>
<proteinExistence type="predicted"/>
<keyword evidence="4" id="KW-0479">Metal-binding</keyword>
<evidence type="ECO:0000256" key="6">
    <source>
        <dbReference type="ARBA" id="ARBA00022833"/>
    </source>
</evidence>
<evidence type="ECO:0000256" key="1">
    <source>
        <dbReference type="ARBA" id="ARBA00001947"/>
    </source>
</evidence>
<comment type="caution">
    <text evidence="13">The sequence shown here is derived from an EMBL/GenBank/DDBJ whole genome shotgun (WGS) entry which is preliminary data.</text>
</comment>
<evidence type="ECO:0000256" key="9">
    <source>
        <dbReference type="ARBA" id="ARBA00023159"/>
    </source>
</evidence>
<dbReference type="GO" id="GO:0043565">
    <property type="term" value="F:sequence-specific DNA binding"/>
    <property type="evidence" value="ECO:0007669"/>
    <property type="project" value="InterPro"/>
</dbReference>
<dbReference type="SMART" id="SM00342">
    <property type="entry name" value="HTH_ARAC"/>
    <property type="match status" value="1"/>
</dbReference>
<dbReference type="AlphaFoldDB" id="A0A7X0RNI6"/>
<dbReference type="GO" id="GO:0006307">
    <property type="term" value="P:DNA alkylation repair"/>
    <property type="evidence" value="ECO:0007669"/>
    <property type="project" value="UniProtKB-ARBA"/>
</dbReference>
<dbReference type="InterPro" id="IPR020449">
    <property type="entry name" value="Tscrpt_reg_AraC-type_HTH"/>
</dbReference>
<dbReference type="GO" id="GO:0003700">
    <property type="term" value="F:DNA-binding transcription factor activity"/>
    <property type="evidence" value="ECO:0007669"/>
    <property type="project" value="InterPro"/>
</dbReference>
<dbReference type="RefSeq" id="WP_185141066.1">
    <property type="nucleotide sequence ID" value="NZ_JACJVP010000003.1"/>
</dbReference>
<evidence type="ECO:0000256" key="2">
    <source>
        <dbReference type="ARBA" id="ARBA00022603"/>
    </source>
</evidence>
<dbReference type="Pfam" id="PF02805">
    <property type="entry name" value="Ada_Zn_binding"/>
    <property type="match status" value="1"/>
</dbReference>
<dbReference type="EMBL" id="JACJVP010000003">
    <property type="protein sequence ID" value="MBB6669616.1"/>
    <property type="molecule type" value="Genomic_DNA"/>
</dbReference>
<gene>
    <name evidence="13" type="ORF">H7C19_02840</name>
</gene>
<dbReference type="Gene3D" id="1.10.10.60">
    <property type="entry name" value="Homeodomain-like"/>
    <property type="match status" value="2"/>
</dbReference>
<keyword evidence="8" id="KW-0238">DNA-binding</keyword>
<dbReference type="Gene3D" id="3.40.10.10">
    <property type="entry name" value="DNA Methylphosphotriester Repair Domain"/>
    <property type="match status" value="1"/>
</dbReference>
<evidence type="ECO:0000256" key="7">
    <source>
        <dbReference type="ARBA" id="ARBA00023015"/>
    </source>
</evidence>
<keyword evidence="7" id="KW-0805">Transcription regulation</keyword>
<dbReference type="InterPro" id="IPR004026">
    <property type="entry name" value="Ada_DNA_repair_Zn-bd"/>
</dbReference>
<dbReference type="PIRSF" id="PIRSF000408">
    <property type="entry name" value="Alkyltransferas_AdaA"/>
    <property type="match status" value="1"/>
</dbReference>
<dbReference type="GO" id="GO:0032259">
    <property type="term" value="P:methylation"/>
    <property type="evidence" value="ECO:0007669"/>
    <property type="project" value="UniProtKB-KW"/>
</dbReference>
<keyword evidence="11" id="KW-0234">DNA repair</keyword>
<evidence type="ECO:0000259" key="12">
    <source>
        <dbReference type="PROSITE" id="PS01124"/>
    </source>
</evidence>
<dbReference type="GO" id="GO:0008168">
    <property type="term" value="F:methyltransferase activity"/>
    <property type="evidence" value="ECO:0007669"/>
    <property type="project" value="UniProtKB-KW"/>
</dbReference>
<dbReference type="SUPFAM" id="SSF46689">
    <property type="entry name" value="Homeodomain-like"/>
    <property type="match status" value="2"/>
</dbReference>
<keyword evidence="10" id="KW-0804">Transcription</keyword>
<protein>
    <submittedName>
        <fullName evidence="13">Methylphosphotriester-DNA--protein-cysteine methyltransferase family protein</fullName>
    </submittedName>
</protein>
<evidence type="ECO:0000256" key="3">
    <source>
        <dbReference type="ARBA" id="ARBA00022679"/>
    </source>
</evidence>
<dbReference type="PROSITE" id="PS01124">
    <property type="entry name" value="HTH_ARAC_FAMILY_2"/>
    <property type="match status" value="1"/>
</dbReference>
<keyword evidence="6" id="KW-0862">Zinc</keyword>
<reference evidence="13 14" key="1">
    <citation type="submission" date="2020-08" db="EMBL/GenBank/DDBJ databases">
        <title>Cohnella phylogeny.</title>
        <authorList>
            <person name="Dunlap C."/>
        </authorList>
    </citation>
    <scope>NUCLEOTIDE SEQUENCE [LARGE SCALE GENOMIC DNA]</scope>
    <source>
        <strain evidence="13 14">DSM 28246</strain>
    </source>
</reference>
<keyword evidence="5" id="KW-0227">DNA damage</keyword>
<evidence type="ECO:0000256" key="5">
    <source>
        <dbReference type="ARBA" id="ARBA00022763"/>
    </source>
</evidence>
<keyword evidence="3 13" id="KW-0808">Transferase</keyword>
<name>A0A7X0RNI6_9BACL</name>
<evidence type="ECO:0000256" key="8">
    <source>
        <dbReference type="ARBA" id="ARBA00023125"/>
    </source>
</evidence>
<dbReference type="InterPro" id="IPR035451">
    <property type="entry name" value="Ada-like_dom_sf"/>
</dbReference>
<evidence type="ECO:0000313" key="13">
    <source>
        <dbReference type="EMBL" id="MBB6669616.1"/>
    </source>
</evidence>
<keyword evidence="14" id="KW-1185">Reference proteome</keyword>